<sequence length="1559" mass="173469">MQNPAEISSPPQWHSNDFLIRVRSGEFAGTTHGSDSPQLHAETATSPGVGDASLGLVAGDPTRHEHLSVLRSPVLPTPRVRAFAGRHGSTWALDLLAERYSRGSHDWGSLRTIALRFAAAPREFEPTLDRLKLKDLWTIAEVLHERGVDHDGERALLTFISTRVLEGADFDTPLMELLLERLIYAGISGPARAFVSQLDSNSWRKHALAVDLEHPRFGGTYDGMLLALNSKFHQLGLERIRLDGDGQSAFQRLDADPHGSAQPGPLVTVILTTRSPGPEALTAARSILAQTYRELELIVIDDGSPDECAPLLDHIAAMDPRVRVIRSTDNAGPYVRRNEALELAEGEFVTFQDASGWSHPRRIEIQVRDLVNAPGKLANLVRAARAREDLSLVGPRGARLVLSESSLLFRRDPVLTAIGFFDTVRRGAGTEFRSRLKAATGADVGFVGPDLPLEFLSTSTDRDAQNDFENGSFVDPQWLAYREAASRFHGEIRSGSRSAVVPFPQAQRAFSAPSSWLASEPSQHEVDLLLVLDAQWSEHRRDFLNAVADECVVALAAGMRLAILQSDSTTGPEPGPIASVLQQLIDSGQVTRVFDIDQVQTAAVVVRHAGAAQGHAPDRRPVTAERVVVVEDPAAGDTRGETIACVDVDATVTGWFGVEPSWLAASPVRPRPRLRSVIVKEGKVHVTLQATDARQLRAVRIGVGAESHDFPVTINKRGFAVAVGELELLPIGHLPVSVVRGEGASVSLQGLLIAPENIVATGAGRLLIADGRVLRVLPEEASAGETGAREFRDRYLSARITYARVFRDQLELTVKCPPGVEVSAIHAVREDRGRIRRRAFDIETTKDGRHRGIRELGDVLDQRWRTFAIFQTPLGPVQAPIRFDRSTLLQDSAEYQIRQLHRGGLDVIHVVEKPAPPAPDRVPMLSIVMPVFNVGPYLDTAIQSVLMQDFQDFELIIVDDASTDNGRQVIDMHRSLDPRIRVIALDHNTLGGAGVPSNLGIRAARGRYLAFVDSDDWVTKTAFAKLVQLAEDNDTELVIGNFCTFDENDRTVSEAYDSDRWRDVPLNQVISASSHPDLLRISPVPWRKLYRRDFVQAHHVLYPEGDYFYEDNPLHWHVLSRAERVIACDEIVSYHRMAREGQTMGAYEYKLGAIASHANTTLNSLTGSVAAHRELLFEQFIDYVSRQRWIVRRQTQPAAAHMIQRRLADIYERARSAEPDADIPQATIAHFTRYQKAYPELDLTIVIPVYNSADLLRDTLDSVLQLEGLAYDVLLIDDGSTDESLEILREYEQNHENVHVFEQKNRGAGRARNAVIPLCTGRYTYFLDADDTIDARALREAVTKATSEDADLLFVQYRIEYTDENRSRGMFNADAEIWQQLPDATENIEKQVLLAGLINYPWNRIIRTSLLHDANIFFGPTIVHNDVLYHWHSILSATHISYLDVEVCTHRKFTRRAQVTNIDDGRRMAVLEALRGTHERISELDAYLVAQGQWKAFALHVLDWARSRIPASLQSAYRERSAALAETLDGRATQVDHEVWHCSRRRPLAERSMASDAQG</sequence>
<keyword evidence="4" id="KW-1185">Reference proteome</keyword>
<dbReference type="OrthoDB" id="2676521at2"/>
<protein>
    <submittedName>
        <fullName evidence="3">Glycosyl transferase family 2</fullName>
    </submittedName>
</protein>
<reference evidence="3 4" key="1">
    <citation type="submission" date="2019-03" db="EMBL/GenBank/DDBJ databases">
        <title>Genomic Encyclopedia of Archaeal and Bacterial Type Strains, Phase II (KMG-II): from individual species to whole genera.</title>
        <authorList>
            <person name="Goeker M."/>
        </authorList>
    </citation>
    <scope>NUCLEOTIDE SEQUENCE [LARGE SCALE GENOMIC DNA]</scope>
    <source>
        <strain evidence="3 4">DSM 24323</strain>
    </source>
</reference>
<gene>
    <name evidence="3" type="ORF">CLV29_2986</name>
</gene>
<dbReference type="RefSeq" id="WP_133755880.1">
    <property type="nucleotide sequence ID" value="NZ_SOAW01000003.1"/>
</dbReference>
<dbReference type="CDD" id="cd00761">
    <property type="entry name" value="Glyco_tranf_GTA_type"/>
    <property type="match status" value="3"/>
</dbReference>
<dbReference type="PANTHER" id="PTHR22916:SF3">
    <property type="entry name" value="UDP-GLCNAC:BETAGAL BETA-1,3-N-ACETYLGLUCOSAMINYLTRANSFERASE-LIKE PROTEIN 1"/>
    <property type="match status" value="1"/>
</dbReference>
<evidence type="ECO:0000313" key="3">
    <source>
        <dbReference type="EMBL" id="TDT29963.1"/>
    </source>
</evidence>
<feature type="domain" description="Glycosyltransferase 2-like" evidence="2">
    <location>
        <begin position="1244"/>
        <end position="1410"/>
    </location>
</feature>
<dbReference type="SUPFAM" id="SSF53448">
    <property type="entry name" value="Nucleotide-diphospho-sugar transferases"/>
    <property type="match status" value="3"/>
</dbReference>
<evidence type="ECO:0000256" key="1">
    <source>
        <dbReference type="SAM" id="MobiDB-lite"/>
    </source>
</evidence>
<dbReference type="GO" id="GO:0016758">
    <property type="term" value="F:hexosyltransferase activity"/>
    <property type="evidence" value="ECO:0007669"/>
    <property type="project" value="UniProtKB-ARBA"/>
</dbReference>
<accession>A0A4R7J103</accession>
<dbReference type="EMBL" id="SOAW01000003">
    <property type="protein sequence ID" value="TDT29963.1"/>
    <property type="molecule type" value="Genomic_DNA"/>
</dbReference>
<feature type="region of interest" description="Disordered" evidence="1">
    <location>
        <begin position="27"/>
        <end position="51"/>
    </location>
</feature>
<comment type="caution">
    <text evidence="3">The sequence shown here is derived from an EMBL/GenBank/DDBJ whole genome shotgun (WGS) entry which is preliminary data.</text>
</comment>
<name>A0A4R7J103_9ACTN</name>
<evidence type="ECO:0000313" key="4">
    <source>
        <dbReference type="Proteomes" id="UP000295371"/>
    </source>
</evidence>
<dbReference type="InterPro" id="IPR029044">
    <property type="entry name" value="Nucleotide-diphossugar_trans"/>
</dbReference>
<dbReference type="Gene3D" id="3.90.550.10">
    <property type="entry name" value="Spore Coat Polysaccharide Biosynthesis Protein SpsA, Chain A"/>
    <property type="match status" value="3"/>
</dbReference>
<keyword evidence="3" id="KW-0808">Transferase</keyword>
<dbReference type="Pfam" id="PF00535">
    <property type="entry name" value="Glycos_transf_2"/>
    <property type="match status" value="3"/>
</dbReference>
<organism evidence="3 4">
    <name type="scientific">Naumannella halotolerans</name>
    <dbReference type="NCBI Taxonomy" id="993414"/>
    <lineage>
        <taxon>Bacteria</taxon>
        <taxon>Bacillati</taxon>
        <taxon>Actinomycetota</taxon>
        <taxon>Actinomycetes</taxon>
        <taxon>Propionibacteriales</taxon>
        <taxon>Propionibacteriaceae</taxon>
        <taxon>Naumannella</taxon>
    </lineage>
</organism>
<evidence type="ECO:0000259" key="2">
    <source>
        <dbReference type="Pfam" id="PF00535"/>
    </source>
</evidence>
<dbReference type="PANTHER" id="PTHR22916">
    <property type="entry name" value="GLYCOSYLTRANSFERASE"/>
    <property type="match status" value="1"/>
</dbReference>
<feature type="domain" description="Glycosyltransferase 2-like" evidence="2">
    <location>
        <begin position="278"/>
        <end position="374"/>
    </location>
</feature>
<dbReference type="Proteomes" id="UP000295371">
    <property type="component" value="Unassembled WGS sequence"/>
</dbReference>
<dbReference type="InterPro" id="IPR001173">
    <property type="entry name" value="Glyco_trans_2-like"/>
</dbReference>
<feature type="domain" description="Glycosyltransferase 2-like" evidence="2">
    <location>
        <begin position="926"/>
        <end position="1056"/>
    </location>
</feature>
<proteinExistence type="predicted"/>